<sequence>MSLESQTDVEREFAVYLEGGTGKVDTNIYNGQTHSVFYNEKNTVHTIHCRQCTMPLEENQSGTAQSPNLVCTSLANMVRRRQTIKFLLSGHWQWELANEFSQQLIYSLPLEFGAWDFSLGLLLHCDLLWHLTFLKVPCVSLGWMIWGLVDGASDDVVISQWGHLSGGVTVLFADHVQYRLLPVKKDVFQTRHVAVHNKQI</sequence>
<proteinExistence type="predicted"/>
<protein>
    <submittedName>
        <fullName evidence="1">Uncharacterized protein</fullName>
    </submittedName>
</protein>
<evidence type="ECO:0000313" key="1">
    <source>
        <dbReference type="EMBL" id="CAG2054439.1"/>
    </source>
</evidence>
<evidence type="ECO:0000313" key="2">
    <source>
        <dbReference type="Proteomes" id="UP001153148"/>
    </source>
</evidence>
<gene>
    <name evidence="1" type="ORF">TPAB3V08_LOCUS1467</name>
</gene>
<accession>A0ABN7NN24</accession>
<reference evidence="1" key="1">
    <citation type="submission" date="2021-03" db="EMBL/GenBank/DDBJ databases">
        <authorList>
            <person name="Tran Van P."/>
        </authorList>
    </citation>
    <scope>NUCLEOTIDE SEQUENCE</scope>
</reference>
<organism evidence="1 2">
    <name type="scientific">Timema podura</name>
    <name type="common">Walking stick</name>
    <dbReference type="NCBI Taxonomy" id="61482"/>
    <lineage>
        <taxon>Eukaryota</taxon>
        <taxon>Metazoa</taxon>
        <taxon>Ecdysozoa</taxon>
        <taxon>Arthropoda</taxon>
        <taxon>Hexapoda</taxon>
        <taxon>Insecta</taxon>
        <taxon>Pterygota</taxon>
        <taxon>Neoptera</taxon>
        <taxon>Polyneoptera</taxon>
        <taxon>Phasmatodea</taxon>
        <taxon>Timematodea</taxon>
        <taxon>Timematoidea</taxon>
        <taxon>Timematidae</taxon>
        <taxon>Timema</taxon>
    </lineage>
</organism>
<dbReference type="Proteomes" id="UP001153148">
    <property type="component" value="Unassembled WGS sequence"/>
</dbReference>
<keyword evidence="2" id="KW-1185">Reference proteome</keyword>
<dbReference type="EMBL" id="CAJPIN010001323">
    <property type="protein sequence ID" value="CAG2054439.1"/>
    <property type="molecule type" value="Genomic_DNA"/>
</dbReference>
<comment type="caution">
    <text evidence="1">The sequence shown here is derived from an EMBL/GenBank/DDBJ whole genome shotgun (WGS) entry which is preliminary data.</text>
</comment>
<name>A0ABN7NN24_TIMPD</name>